<feature type="region of interest" description="Disordered" evidence="1">
    <location>
        <begin position="711"/>
        <end position="773"/>
    </location>
</feature>
<feature type="compositionally biased region" description="Basic and acidic residues" evidence="1">
    <location>
        <begin position="653"/>
        <end position="665"/>
    </location>
</feature>
<dbReference type="EMBL" id="CACRXK020003379">
    <property type="protein sequence ID" value="CAB3998529.1"/>
    <property type="molecule type" value="Genomic_DNA"/>
</dbReference>
<feature type="compositionally biased region" description="Basic and acidic residues" evidence="1">
    <location>
        <begin position="807"/>
        <end position="817"/>
    </location>
</feature>
<feature type="compositionally biased region" description="Polar residues" evidence="1">
    <location>
        <begin position="903"/>
        <end position="913"/>
    </location>
</feature>
<sequence length="1566" mass="175858">MDDIWDKLDGYTKSDYLYSSDDEGHETYFEQTEHLYISTKKFHTTEAVDDESLCSDDVEPQQEIVEEKQEIQRNIHESLLDEMKKSELHNSSETRNVQEKVDKMSAEKSQQKEELNEMQHTAQVISKSARMSATDVLSTITNSETIDHEDSGRMDEYYERIRSTDTGDGPSEQDARENERKSSPSDVDLPSIAPLSTPLNIGVMKSKASVARQGSMKTRRKPTTVKRKSWTPGMDEFIREQDEMIVDDAQDNEQGDTWVTTKAENEGEPRTGLITPSDSSSEDEKEVVKQHLRSGVALPGLGDALKIQMTRSELKRPTALSLAKTAKDAKDNEVTKEDKLETSPSKPHWMKEMEERKKKQPRAAPQRRHKTLPARCSELDTLFEQRKQVQSTEDPTIHGSRPASRPGEDIDPELQKMFERRKNLTPLEVEGDGGAKETERPTSFHGDQIDPQLSKMFEKRKNLTPLEVEDGSVDKDIERPKSFHGAQIDPELSKVFEKRKNLKPLEVDGNTSGEAGVVKEIERPKSFHGDETDSELNKMFERRKNLKPVEGRATNRDNDDADQVFKPRNVHLQNSQATELDNVFEKRKHLRPVEGIRSPQGRCDESSAVGSSSADLRQTSGIVRARFHDSKLEPLPGRGEVKVATVSEVEVRTARQVHESRRRISPETSGAQVGRGPTHASVGQGGPSKPPHPPTSGAQVAEFVFDGRGASHATVGRIPGPSGNSKTPSHPPVREQGNTRQDGAHVAANQRGNFNPIGQQQRVSPGERHVGPETTGAHVAQFVFDGTAAASHATVGRIPAGGNQRPVHGDQPQDRGTRKTSPPRVDSYSDHVIAAPDAHVVDSRDVNTKQAVISPTSSKYDTRNFIEQLSRKSVSGKTQTQGKSVSKPSKSRPGDNPPEHRPTSLNIEQGKQQGNKEYHPPRRSHHGDLQPQRNNIPHSQSHTSPPEKPPRCNLPPINSPPSPPSQGSDLRSLPHSLSYPPNSQFSNHPPLNARTSDPRLLSHSPHSPKAPKEGRVTSPRTVRVREVTSPVRDVDSEPRDGRRMNTSTNVGDMRHSVGNTASETEFVRNKTMRNSGEIEGSANGVRNDVKQDGFARLRNDEMYVNRNPDSNGQHDKGAGKRMRGRSPNRSERLKLQKVKSSDRSDDQILHKVRSPERYDNQRNRRDRNSQSDQKILQSFDTSGYEKINRLRSPERSGNQEIKGSKNRDQSTDERRVKSPERSDGRRMTRSDNPDKSSLNSRLQSSEGDPRLNRVRSPERMRDQRINRVRSPDRSGDQMIGKLQHPQRSNGERKSRLANAERPNAQRDDRALRVRDSRSPYRNSPVGHDILNKRNGDNGYYNNKPNISHAIPNGVQNDKNFENRTRGMKTPVTQRSNILSRESVERPKPVTVTVLSVSESPVCVKSPVIGRALSHDRDNMAYGECMVNGKVNGDVGRRGVRAERASRFDVQSSESPAVPKWKQELREKKRLQKERQGERQKDNIQPQQSGNDMAEWQKRLKGIRKTWGTEESEDTTGSDDGQTTSQGDHVTRSDEDEQNVPGFLKEFHQKKNKQNVKDDKQDTETLV</sequence>
<gene>
    <name evidence="2" type="ORF">PACLA_8A000768</name>
</gene>
<feature type="compositionally biased region" description="Low complexity" evidence="1">
    <location>
        <begin position="1517"/>
        <end position="1527"/>
    </location>
</feature>
<feature type="region of interest" description="Disordered" evidence="1">
    <location>
        <begin position="1444"/>
        <end position="1566"/>
    </location>
</feature>
<feature type="compositionally biased region" description="Basic and acidic residues" evidence="1">
    <location>
        <begin position="325"/>
        <end position="341"/>
    </location>
</feature>
<feature type="region of interest" description="Disordered" evidence="1">
    <location>
        <begin position="653"/>
        <end position="698"/>
    </location>
</feature>
<protein>
    <submittedName>
        <fullName evidence="2">Uncharacterized protein</fullName>
    </submittedName>
</protein>
<feature type="compositionally biased region" description="Basic and acidic residues" evidence="1">
    <location>
        <begin position="173"/>
        <end position="183"/>
    </location>
</feature>
<feature type="region of interest" description="Disordered" evidence="1">
    <location>
        <begin position="312"/>
        <end position="490"/>
    </location>
</feature>
<feature type="compositionally biased region" description="Basic residues" evidence="1">
    <location>
        <begin position="358"/>
        <end position="372"/>
    </location>
</feature>
<evidence type="ECO:0000313" key="2">
    <source>
        <dbReference type="EMBL" id="CAB3998529.1"/>
    </source>
</evidence>
<feature type="region of interest" description="Disordered" evidence="1">
    <location>
        <begin position="796"/>
        <end position="829"/>
    </location>
</feature>
<proteinExistence type="predicted"/>
<feature type="compositionally biased region" description="Polar residues" evidence="1">
    <location>
        <begin position="608"/>
        <end position="621"/>
    </location>
</feature>
<feature type="compositionally biased region" description="Basic and acidic residues" evidence="1">
    <location>
        <begin position="413"/>
        <end position="422"/>
    </location>
</feature>
<accession>A0A6S7H6T9</accession>
<feature type="compositionally biased region" description="Basic and acidic residues" evidence="1">
    <location>
        <begin position="1544"/>
        <end position="1566"/>
    </location>
</feature>
<feature type="compositionally biased region" description="Polar residues" evidence="1">
    <location>
        <begin position="979"/>
        <end position="995"/>
    </location>
</feature>
<keyword evidence="3" id="KW-1185">Reference proteome</keyword>
<feature type="compositionally biased region" description="Basic and acidic residues" evidence="1">
    <location>
        <begin position="433"/>
        <end position="442"/>
    </location>
</feature>
<feature type="compositionally biased region" description="Polar residues" evidence="1">
    <location>
        <begin position="931"/>
        <end position="944"/>
    </location>
</feature>
<feature type="compositionally biased region" description="Polar residues" evidence="1">
    <location>
        <begin position="750"/>
        <end position="763"/>
    </location>
</feature>
<feature type="region of interest" description="Disordered" evidence="1">
    <location>
        <begin position="505"/>
        <end position="567"/>
    </location>
</feature>
<dbReference type="Proteomes" id="UP001152795">
    <property type="component" value="Unassembled WGS sequence"/>
</dbReference>
<reference evidence="2" key="1">
    <citation type="submission" date="2020-04" db="EMBL/GenBank/DDBJ databases">
        <authorList>
            <person name="Alioto T."/>
            <person name="Alioto T."/>
            <person name="Gomez Garrido J."/>
        </authorList>
    </citation>
    <scope>NUCLEOTIDE SEQUENCE</scope>
    <source>
        <strain evidence="2">A484AB</strain>
    </source>
</reference>
<feature type="region of interest" description="Disordered" evidence="1">
    <location>
        <begin position="259"/>
        <end position="287"/>
    </location>
</feature>
<feature type="compositionally biased region" description="Polar residues" evidence="1">
    <location>
        <begin position="118"/>
        <end position="144"/>
    </location>
</feature>
<feature type="region of interest" description="Disordered" evidence="1">
    <location>
        <begin position="869"/>
        <end position="1362"/>
    </location>
</feature>
<feature type="compositionally biased region" description="Basic and acidic residues" evidence="1">
    <location>
        <begin position="1202"/>
        <end position="1234"/>
    </location>
</feature>
<comment type="caution">
    <text evidence="2">The sequence shown here is derived from an EMBL/GenBank/DDBJ whole genome shotgun (WGS) entry which is preliminary data.</text>
</comment>
<feature type="compositionally biased region" description="Basic and acidic residues" evidence="1">
    <location>
        <begin position="517"/>
        <end position="558"/>
    </location>
</feature>
<feature type="compositionally biased region" description="Basic and acidic residues" evidence="1">
    <location>
        <begin position="145"/>
        <end position="165"/>
    </location>
</feature>
<dbReference type="OrthoDB" id="10502820at2759"/>
<feature type="compositionally biased region" description="Basic residues" evidence="1">
    <location>
        <begin position="217"/>
        <end position="229"/>
    </location>
</feature>
<feature type="compositionally biased region" description="Basic and acidic residues" evidence="1">
    <location>
        <begin position="1032"/>
        <end position="1043"/>
    </location>
</feature>
<name>A0A6S7H6T9_PARCT</name>
<feature type="compositionally biased region" description="Basic and acidic residues" evidence="1">
    <location>
        <begin position="1247"/>
        <end position="1275"/>
    </location>
</feature>
<feature type="region of interest" description="Disordered" evidence="1">
    <location>
        <begin position="591"/>
        <end position="622"/>
    </location>
</feature>
<evidence type="ECO:0000313" key="3">
    <source>
        <dbReference type="Proteomes" id="UP001152795"/>
    </source>
</evidence>
<feature type="compositionally biased region" description="Basic and acidic residues" evidence="1">
    <location>
        <begin position="77"/>
        <end position="117"/>
    </location>
</feature>
<feature type="compositionally biased region" description="Basic and acidic residues" evidence="1">
    <location>
        <begin position="1303"/>
        <end position="1318"/>
    </location>
</feature>
<feature type="compositionally biased region" description="Polar residues" evidence="1">
    <location>
        <begin position="1235"/>
        <end position="1246"/>
    </location>
</feature>
<evidence type="ECO:0000256" key="1">
    <source>
        <dbReference type="SAM" id="MobiDB-lite"/>
    </source>
</evidence>
<feature type="compositionally biased region" description="Basic and acidic residues" evidence="1">
    <location>
        <begin position="1460"/>
        <end position="1481"/>
    </location>
</feature>
<feature type="compositionally biased region" description="Basic and acidic residues" evidence="1">
    <location>
        <begin position="472"/>
        <end position="481"/>
    </location>
</feature>
<feature type="region of interest" description="Disordered" evidence="1">
    <location>
        <begin position="77"/>
        <end position="235"/>
    </location>
</feature>
<feature type="compositionally biased region" description="Basic and acidic residues" evidence="1">
    <location>
        <begin position="1128"/>
        <end position="1169"/>
    </location>
</feature>
<organism evidence="2 3">
    <name type="scientific">Paramuricea clavata</name>
    <name type="common">Red gorgonian</name>
    <name type="synonym">Violescent sea-whip</name>
    <dbReference type="NCBI Taxonomy" id="317549"/>
    <lineage>
        <taxon>Eukaryota</taxon>
        <taxon>Metazoa</taxon>
        <taxon>Cnidaria</taxon>
        <taxon>Anthozoa</taxon>
        <taxon>Octocorallia</taxon>
        <taxon>Malacalcyonacea</taxon>
        <taxon>Plexauridae</taxon>
        <taxon>Paramuricea</taxon>
    </lineage>
</organism>
<feature type="compositionally biased region" description="Polar residues" evidence="1">
    <location>
        <begin position="869"/>
        <end position="888"/>
    </location>
</feature>
<feature type="compositionally biased region" description="Basic and acidic residues" evidence="1">
    <location>
        <begin position="1087"/>
        <end position="1103"/>
    </location>
</feature>